<dbReference type="EMBL" id="JAAGBB010000008">
    <property type="protein sequence ID" value="MBR0664435.1"/>
    <property type="molecule type" value="Genomic_DNA"/>
</dbReference>
<evidence type="ECO:0000313" key="1">
    <source>
        <dbReference type="EMBL" id="MBR0664435.1"/>
    </source>
</evidence>
<proteinExistence type="predicted"/>
<accession>A0ABS5EVW4</accession>
<name>A0ABS5EVW4_9PROT</name>
<organism evidence="1 2">
    <name type="scientific">Plastoroseomonas hellenica</name>
    <dbReference type="NCBI Taxonomy" id="2687306"/>
    <lineage>
        <taxon>Bacteria</taxon>
        <taxon>Pseudomonadati</taxon>
        <taxon>Pseudomonadota</taxon>
        <taxon>Alphaproteobacteria</taxon>
        <taxon>Acetobacterales</taxon>
        <taxon>Acetobacteraceae</taxon>
        <taxon>Plastoroseomonas</taxon>
    </lineage>
</organism>
<protein>
    <submittedName>
        <fullName evidence="1">DUF2188 domain-containing protein</fullName>
    </submittedName>
</protein>
<reference evidence="2" key="1">
    <citation type="journal article" date="2021" name="Syst. Appl. Microbiol.">
        <title>Roseomonas hellenica sp. nov., isolated from roots of wild-growing Alkanna tinctoria.</title>
        <authorList>
            <person name="Rat A."/>
            <person name="Naranjo H.D."/>
            <person name="Lebbe L."/>
            <person name="Cnockaert M."/>
            <person name="Krigas N."/>
            <person name="Grigoriadou K."/>
            <person name="Maloupa E."/>
            <person name="Willems A."/>
        </authorList>
    </citation>
    <scope>NUCLEOTIDE SEQUENCE [LARGE SCALE GENOMIC DNA]</scope>
    <source>
        <strain evidence="2">LMG 31523</strain>
    </source>
</reference>
<dbReference type="Proteomes" id="UP001196870">
    <property type="component" value="Unassembled WGS sequence"/>
</dbReference>
<sequence length="84" mass="9675">MRMTDRSFYVLCVGGRWKFKCGRREQDADDRASAMLSAILAAHEAGERGSKARVMCRGEDAQWRAEWTYGRDRLPTLHPDRARS</sequence>
<comment type="caution">
    <text evidence="1">The sequence shown here is derived from an EMBL/GenBank/DDBJ whole genome shotgun (WGS) entry which is preliminary data.</text>
</comment>
<evidence type="ECO:0000313" key="2">
    <source>
        <dbReference type="Proteomes" id="UP001196870"/>
    </source>
</evidence>
<dbReference type="RefSeq" id="WP_211852095.1">
    <property type="nucleotide sequence ID" value="NZ_JAAGBB010000008.1"/>
</dbReference>
<keyword evidence="2" id="KW-1185">Reference proteome</keyword>
<gene>
    <name evidence="1" type="ORF">GXW71_08715</name>
</gene>